<dbReference type="InterPro" id="IPR032675">
    <property type="entry name" value="LRR_dom_sf"/>
</dbReference>
<dbReference type="Gene3D" id="3.80.10.10">
    <property type="entry name" value="Ribonuclease Inhibitor"/>
    <property type="match status" value="3"/>
</dbReference>
<comment type="caution">
    <text evidence="3">The sequence shown here is derived from an EMBL/GenBank/DDBJ whole genome shotgun (WGS) entry which is preliminary data.</text>
</comment>
<dbReference type="InterPro" id="IPR003591">
    <property type="entry name" value="Leu-rich_rpt_typical-subtyp"/>
</dbReference>
<dbReference type="EMBL" id="JAAIUW010000010">
    <property type="protein sequence ID" value="KAF7811487.1"/>
    <property type="molecule type" value="Genomic_DNA"/>
</dbReference>
<dbReference type="FunFam" id="3.80.10.10:FF:000312">
    <property type="entry name" value="Protein phosphatases pp1 regulatory subunit, putative"/>
    <property type="match status" value="1"/>
</dbReference>
<dbReference type="Pfam" id="PF12799">
    <property type="entry name" value="LRR_4"/>
    <property type="match status" value="1"/>
</dbReference>
<accession>A0A834T0J0</accession>
<keyword evidence="4" id="KW-1185">Reference proteome</keyword>
<sequence>MDDGVQSPAARDPDVADLDIAHDDPSSTLLDLTSYQLHDLDSVDLPPYLTELDLTSNRLSALDPRIAHLSNLKKLSLRQNLITDAAVESLSTWHAISGLEELVLRDNQLRKIPDVSIFKRILVFDVSFNEITSLHGLCQVSNTLKELYVSKNEVTKIEEIDHFHELQILELGSNKLRVMENLQNLANLQELWLGRNRIKAVNLCGLKCIKKISLQSNRLTSMIGFESCIALEELYLSHNGITKMEGLSSLVNLRVLDVSSNKLTSVDDIQNLTQLEDLWLNDNQIESLEGFAEAVAGSREKLTTIYLENNPCVKLPEYSAILKQIFPNIQQIDSNVFC</sequence>
<reference evidence="3" key="1">
    <citation type="submission" date="2020-09" db="EMBL/GenBank/DDBJ databases">
        <title>Genome-Enabled Discovery of Anthraquinone Biosynthesis in Senna tora.</title>
        <authorList>
            <person name="Kang S.-H."/>
            <person name="Pandey R.P."/>
            <person name="Lee C.-M."/>
            <person name="Sim J.-S."/>
            <person name="Jeong J.-T."/>
            <person name="Choi B.-S."/>
            <person name="Jung M."/>
            <person name="Ginzburg D."/>
            <person name="Zhao K."/>
            <person name="Won S.Y."/>
            <person name="Oh T.-J."/>
            <person name="Yu Y."/>
            <person name="Kim N.-H."/>
            <person name="Lee O.R."/>
            <person name="Lee T.-H."/>
            <person name="Bashyal P."/>
            <person name="Kim T.-S."/>
            <person name="Lee W.-H."/>
            <person name="Kawkins C."/>
            <person name="Kim C.-K."/>
            <person name="Kim J.S."/>
            <person name="Ahn B.O."/>
            <person name="Rhee S.Y."/>
            <person name="Sohng J.K."/>
        </authorList>
    </citation>
    <scope>NUCLEOTIDE SEQUENCE</scope>
    <source>
        <tissue evidence="3">Leaf</tissue>
    </source>
</reference>
<dbReference type="AlphaFoldDB" id="A0A834T0J0"/>
<evidence type="ECO:0000313" key="3">
    <source>
        <dbReference type="EMBL" id="KAF7811487.1"/>
    </source>
</evidence>
<dbReference type="FunFam" id="3.80.10.10:FF:000579">
    <property type="entry name" value="Protein phosphatase 1 regulatory subunit 7"/>
    <property type="match status" value="1"/>
</dbReference>
<protein>
    <submittedName>
        <fullName evidence="3">Protein phosphatase 1 regulatory inhibitor subunit PPP1R7-like protein</fullName>
    </submittedName>
</protein>
<dbReference type="InterPro" id="IPR001611">
    <property type="entry name" value="Leu-rich_rpt"/>
</dbReference>
<name>A0A834T0J0_9FABA</name>
<dbReference type="PROSITE" id="PS51450">
    <property type="entry name" value="LRR"/>
    <property type="match status" value="5"/>
</dbReference>
<dbReference type="PANTHER" id="PTHR15454:SF56">
    <property type="entry name" value="PROTEIN PHOSPHATASE 1 REGULATORY SUBUNIT 7-RELATED"/>
    <property type="match status" value="1"/>
</dbReference>
<evidence type="ECO:0000256" key="2">
    <source>
        <dbReference type="ARBA" id="ARBA00022737"/>
    </source>
</evidence>
<dbReference type="GO" id="GO:0005737">
    <property type="term" value="C:cytoplasm"/>
    <property type="evidence" value="ECO:0007669"/>
    <property type="project" value="TreeGrafter"/>
</dbReference>
<dbReference type="OrthoDB" id="266138at2759"/>
<dbReference type="PRINTS" id="PR00019">
    <property type="entry name" value="LEURICHRPT"/>
</dbReference>
<keyword evidence="2" id="KW-0677">Repeat</keyword>
<dbReference type="Pfam" id="PF13855">
    <property type="entry name" value="LRR_8"/>
    <property type="match status" value="1"/>
</dbReference>
<dbReference type="SMART" id="SM00365">
    <property type="entry name" value="LRR_SD22"/>
    <property type="match status" value="10"/>
</dbReference>
<organism evidence="3 4">
    <name type="scientific">Senna tora</name>
    <dbReference type="NCBI Taxonomy" id="362788"/>
    <lineage>
        <taxon>Eukaryota</taxon>
        <taxon>Viridiplantae</taxon>
        <taxon>Streptophyta</taxon>
        <taxon>Embryophyta</taxon>
        <taxon>Tracheophyta</taxon>
        <taxon>Spermatophyta</taxon>
        <taxon>Magnoliopsida</taxon>
        <taxon>eudicotyledons</taxon>
        <taxon>Gunneridae</taxon>
        <taxon>Pentapetalae</taxon>
        <taxon>rosids</taxon>
        <taxon>fabids</taxon>
        <taxon>Fabales</taxon>
        <taxon>Fabaceae</taxon>
        <taxon>Caesalpinioideae</taxon>
        <taxon>Cassia clade</taxon>
        <taxon>Senna</taxon>
    </lineage>
</organism>
<keyword evidence="1" id="KW-0433">Leucine-rich repeat</keyword>
<evidence type="ECO:0000256" key="1">
    <source>
        <dbReference type="ARBA" id="ARBA00022614"/>
    </source>
</evidence>
<dbReference type="InterPro" id="IPR025875">
    <property type="entry name" value="Leu-rich_rpt_4"/>
</dbReference>
<dbReference type="Proteomes" id="UP000634136">
    <property type="component" value="Unassembled WGS sequence"/>
</dbReference>
<proteinExistence type="predicted"/>
<gene>
    <name evidence="3" type="ORF">G2W53_032463</name>
</gene>
<evidence type="ECO:0000313" key="4">
    <source>
        <dbReference type="Proteomes" id="UP000634136"/>
    </source>
</evidence>
<dbReference type="SMART" id="SM00369">
    <property type="entry name" value="LRR_TYP"/>
    <property type="match status" value="6"/>
</dbReference>
<dbReference type="PANTHER" id="PTHR15454">
    <property type="entry name" value="NISCHARIN RELATED"/>
    <property type="match status" value="1"/>
</dbReference>
<dbReference type="SUPFAM" id="SSF52058">
    <property type="entry name" value="L domain-like"/>
    <property type="match status" value="1"/>
</dbReference>
<dbReference type="FunFam" id="3.80.10.10:FF:000326">
    <property type="entry name" value="Protein phosphatase 1 regulatory inhibitor subunit PPP1R7 homolog"/>
    <property type="match status" value="1"/>
</dbReference>